<dbReference type="SMART" id="SM00838">
    <property type="entry name" value="EFG_C"/>
    <property type="match status" value="1"/>
</dbReference>
<dbReference type="PANTHER" id="PTHR43261:SF6">
    <property type="entry name" value="ELONGATION FACTOR G-LIKE PROTEIN"/>
    <property type="match status" value="1"/>
</dbReference>
<evidence type="ECO:0000259" key="3">
    <source>
        <dbReference type="SMART" id="SM00838"/>
    </source>
</evidence>
<dbReference type="Gene3D" id="3.30.70.240">
    <property type="match status" value="1"/>
</dbReference>
<dbReference type="GO" id="GO:0003746">
    <property type="term" value="F:translation elongation factor activity"/>
    <property type="evidence" value="ECO:0007669"/>
    <property type="project" value="UniProtKB-KW"/>
</dbReference>
<comment type="caution">
    <text evidence="4">The sequence shown here is derived from an EMBL/GenBank/DDBJ whole genome shotgun (WGS) entry which is preliminary data.</text>
</comment>
<gene>
    <name evidence="4" type="primary">fusA_101</name>
    <name evidence="4" type="ORF">SDC9_211511</name>
</gene>
<evidence type="ECO:0000256" key="2">
    <source>
        <dbReference type="ARBA" id="ARBA00023134"/>
    </source>
</evidence>
<dbReference type="AlphaFoldDB" id="A0A645JJ86"/>
<dbReference type="PANTHER" id="PTHR43261">
    <property type="entry name" value="TRANSLATION ELONGATION FACTOR G-RELATED"/>
    <property type="match status" value="1"/>
</dbReference>
<keyword evidence="1" id="KW-0547">Nucleotide-binding</keyword>
<keyword evidence="4" id="KW-0648">Protein biosynthesis</keyword>
<dbReference type="Pfam" id="PF00679">
    <property type="entry name" value="EFG_C"/>
    <property type="match status" value="1"/>
</dbReference>
<dbReference type="FunFam" id="3.30.70.240:FF:000001">
    <property type="entry name" value="Elongation factor G"/>
    <property type="match status" value="1"/>
</dbReference>
<dbReference type="InterPro" id="IPR035647">
    <property type="entry name" value="EFG_III/V"/>
</dbReference>
<dbReference type="EMBL" id="VSSQ01143622">
    <property type="protein sequence ID" value="MPN63745.1"/>
    <property type="molecule type" value="Genomic_DNA"/>
</dbReference>
<evidence type="ECO:0000313" key="4">
    <source>
        <dbReference type="EMBL" id="MPN63745.1"/>
    </source>
</evidence>
<evidence type="ECO:0000256" key="1">
    <source>
        <dbReference type="ARBA" id="ARBA00022741"/>
    </source>
</evidence>
<dbReference type="InterPro" id="IPR000640">
    <property type="entry name" value="EFG_V-like"/>
</dbReference>
<name>A0A645JJ86_9ZZZZ</name>
<dbReference type="GO" id="GO:0005525">
    <property type="term" value="F:GTP binding"/>
    <property type="evidence" value="ECO:0007669"/>
    <property type="project" value="UniProtKB-KW"/>
</dbReference>
<organism evidence="4">
    <name type="scientific">bioreactor metagenome</name>
    <dbReference type="NCBI Taxonomy" id="1076179"/>
    <lineage>
        <taxon>unclassified sequences</taxon>
        <taxon>metagenomes</taxon>
        <taxon>ecological metagenomes</taxon>
    </lineage>
</organism>
<protein>
    <submittedName>
        <fullName evidence="4">Elongation factor G</fullName>
    </submittedName>
</protein>
<reference evidence="4" key="1">
    <citation type="submission" date="2019-08" db="EMBL/GenBank/DDBJ databases">
        <authorList>
            <person name="Kucharzyk K."/>
            <person name="Murdoch R.W."/>
            <person name="Higgins S."/>
            <person name="Loffler F."/>
        </authorList>
    </citation>
    <scope>NUCLEOTIDE SEQUENCE</scope>
</reference>
<proteinExistence type="predicted"/>
<dbReference type="SUPFAM" id="SSF54980">
    <property type="entry name" value="EF-G C-terminal domain-like"/>
    <property type="match status" value="1"/>
</dbReference>
<keyword evidence="2" id="KW-0342">GTP-binding</keyword>
<dbReference type="InterPro" id="IPR035649">
    <property type="entry name" value="EFG_V"/>
</dbReference>
<dbReference type="CDD" id="cd03713">
    <property type="entry name" value="EFG_mtEFG_C"/>
    <property type="match status" value="1"/>
</dbReference>
<sequence length="116" mass="13220">MAFKVAASIAYKKGIQEAQPVLLEPIMHIEIEVPEEYMGDVIGDINKKRGRVLGMEALKGKQKIIVEAPMAELFKYATDLRSITGARGNFQMRFERYEELPQHEAEKIIKKVSIKE</sequence>
<keyword evidence="4" id="KW-0251">Elongation factor</keyword>
<feature type="domain" description="Elongation factor EFG" evidence="3">
    <location>
        <begin position="21"/>
        <end position="108"/>
    </location>
</feature>
<accession>A0A645JJ86</accession>
<dbReference type="GO" id="GO:0032790">
    <property type="term" value="P:ribosome disassembly"/>
    <property type="evidence" value="ECO:0007669"/>
    <property type="project" value="TreeGrafter"/>
</dbReference>